<evidence type="ECO:0000256" key="2">
    <source>
        <dbReference type="SAM" id="Phobius"/>
    </source>
</evidence>
<dbReference type="EMBL" id="RQTK01000648">
    <property type="protein sequence ID" value="RUS76636.1"/>
    <property type="molecule type" value="Genomic_DNA"/>
</dbReference>
<accession>A0A3S1BWG4</accession>
<name>A0A3S1BWG4_ELYCH</name>
<dbReference type="Proteomes" id="UP000271974">
    <property type="component" value="Unassembled WGS sequence"/>
</dbReference>
<sequence>MDTIWKTCSSLYRKMNSTKDLCRIFLIFWATSLPLGDAACTFPSQLSGSWVRSRDSKSLTFTSSSVSGLAVLYSGVDLGDFSCDTLSSGRYIIASGQFSTDFGQNKYYMCWQFVAVTDNSFLLYELTSDLTATNYQVRPGVTQAASAAVDASSICSKSTSTTLFTTLVKTGASESDVAATCPTSIQANFRYNSCSSASLQACTNTKYVAADYSICNEQVFGSAGGLVSCMGSAIYQGERYVNLFLHDSGNNVVCWKVPDTNTAGDMSSTYYSGDCTTTGGASTALTLVYSAACSTDSSSDNNAGGGSEAGDGGGGGSNVGVIVGAAMGGVALIALVAVLVYCLKNRGNKVQIVYSGEEPKTNGVKSHDENVDTTEETKVEMKIPEKTPSAPSGLPPIESSNKLPPGEALRG</sequence>
<gene>
    <name evidence="3" type="ORF">EGW08_015612</name>
</gene>
<protein>
    <submittedName>
        <fullName evidence="3">Uncharacterized protein</fullName>
    </submittedName>
</protein>
<reference evidence="3 4" key="1">
    <citation type="submission" date="2019-01" db="EMBL/GenBank/DDBJ databases">
        <title>A draft genome assembly of the solar-powered sea slug Elysia chlorotica.</title>
        <authorList>
            <person name="Cai H."/>
            <person name="Li Q."/>
            <person name="Fang X."/>
            <person name="Li J."/>
            <person name="Curtis N.E."/>
            <person name="Altenburger A."/>
            <person name="Shibata T."/>
            <person name="Feng M."/>
            <person name="Maeda T."/>
            <person name="Schwartz J.A."/>
            <person name="Shigenobu S."/>
            <person name="Lundholm N."/>
            <person name="Nishiyama T."/>
            <person name="Yang H."/>
            <person name="Hasebe M."/>
            <person name="Li S."/>
            <person name="Pierce S.K."/>
            <person name="Wang J."/>
        </authorList>
    </citation>
    <scope>NUCLEOTIDE SEQUENCE [LARGE SCALE GENOMIC DNA]</scope>
    <source>
        <strain evidence="3">EC2010</strain>
        <tissue evidence="3">Whole organism of an adult</tissue>
    </source>
</reference>
<proteinExistence type="predicted"/>
<keyword evidence="2" id="KW-0812">Transmembrane</keyword>
<keyword evidence="2" id="KW-0472">Membrane</keyword>
<dbReference type="AlphaFoldDB" id="A0A3S1BWG4"/>
<feature type="transmembrane region" description="Helical" evidence="2">
    <location>
        <begin position="321"/>
        <end position="343"/>
    </location>
</feature>
<comment type="caution">
    <text evidence="3">The sequence shown here is derived from an EMBL/GenBank/DDBJ whole genome shotgun (WGS) entry which is preliminary data.</text>
</comment>
<evidence type="ECO:0000313" key="3">
    <source>
        <dbReference type="EMBL" id="RUS76636.1"/>
    </source>
</evidence>
<organism evidence="3 4">
    <name type="scientific">Elysia chlorotica</name>
    <name type="common">Eastern emerald elysia</name>
    <name type="synonym">Sea slug</name>
    <dbReference type="NCBI Taxonomy" id="188477"/>
    <lineage>
        <taxon>Eukaryota</taxon>
        <taxon>Metazoa</taxon>
        <taxon>Spiralia</taxon>
        <taxon>Lophotrochozoa</taxon>
        <taxon>Mollusca</taxon>
        <taxon>Gastropoda</taxon>
        <taxon>Heterobranchia</taxon>
        <taxon>Euthyneura</taxon>
        <taxon>Panpulmonata</taxon>
        <taxon>Sacoglossa</taxon>
        <taxon>Placobranchoidea</taxon>
        <taxon>Plakobranchidae</taxon>
        <taxon>Elysia</taxon>
    </lineage>
</organism>
<evidence type="ECO:0000313" key="4">
    <source>
        <dbReference type="Proteomes" id="UP000271974"/>
    </source>
</evidence>
<feature type="compositionally biased region" description="Basic and acidic residues" evidence="1">
    <location>
        <begin position="359"/>
        <end position="385"/>
    </location>
</feature>
<feature type="region of interest" description="Disordered" evidence="1">
    <location>
        <begin position="359"/>
        <end position="411"/>
    </location>
</feature>
<keyword evidence="2" id="KW-1133">Transmembrane helix</keyword>
<keyword evidence="4" id="KW-1185">Reference proteome</keyword>
<evidence type="ECO:0000256" key="1">
    <source>
        <dbReference type="SAM" id="MobiDB-lite"/>
    </source>
</evidence>
<dbReference type="OrthoDB" id="6150115at2759"/>